<dbReference type="SUPFAM" id="SSF69255">
    <property type="entry name" value="gp5 N-terminal domain-like"/>
    <property type="match status" value="1"/>
</dbReference>
<dbReference type="InterPro" id="IPR028244">
    <property type="entry name" value="T6SS_Rhs_Vgr_dom"/>
</dbReference>
<dbReference type="EMBL" id="JBHRXK010000006">
    <property type="protein sequence ID" value="MFC3551852.1"/>
    <property type="molecule type" value="Genomic_DNA"/>
</dbReference>
<evidence type="ECO:0000259" key="3">
    <source>
        <dbReference type="Pfam" id="PF13296"/>
    </source>
</evidence>
<dbReference type="RefSeq" id="WP_386759622.1">
    <property type="nucleotide sequence ID" value="NZ_JBHRXK010000006.1"/>
</dbReference>
<feature type="region of interest" description="Disordered" evidence="1">
    <location>
        <begin position="51"/>
        <end position="73"/>
    </location>
</feature>
<evidence type="ECO:0000313" key="5">
    <source>
        <dbReference type="Proteomes" id="UP001595740"/>
    </source>
</evidence>
<accession>A0ABV7RSZ4</accession>
<dbReference type="Pfam" id="PF04717">
    <property type="entry name" value="Phage_base_V"/>
    <property type="match status" value="1"/>
</dbReference>
<name>A0ABV7RSZ4_9GAMM</name>
<evidence type="ECO:0000313" key="4">
    <source>
        <dbReference type="EMBL" id="MFC3551852.1"/>
    </source>
</evidence>
<dbReference type="Pfam" id="PF13296">
    <property type="entry name" value="T6SS_Vgr"/>
    <property type="match status" value="1"/>
</dbReference>
<organism evidence="4 5">
    <name type="scientific">Lysobacter cavernae</name>
    <dbReference type="NCBI Taxonomy" id="1685901"/>
    <lineage>
        <taxon>Bacteria</taxon>
        <taxon>Pseudomonadati</taxon>
        <taxon>Pseudomonadota</taxon>
        <taxon>Gammaproteobacteria</taxon>
        <taxon>Lysobacterales</taxon>
        <taxon>Lysobacteraceae</taxon>
        <taxon>Lysobacter</taxon>
    </lineage>
</organism>
<dbReference type="InterPro" id="IPR006531">
    <property type="entry name" value="Gp5/Vgr_OB"/>
</dbReference>
<feature type="domain" description="Gp5/Type VI secretion system Vgr protein OB-fold" evidence="2">
    <location>
        <begin position="77"/>
        <end position="123"/>
    </location>
</feature>
<feature type="domain" description="Putative type VI secretion system Rhs element associated Vgr" evidence="3">
    <location>
        <begin position="150"/>
        <end position="256"/>
    </location>
</feature>
<dbReference type="InterPro" id="IPR037026">
    <property type="entry name" value="Vgr_OB-fold_dom_sf"/>
</dbReference>
<evidence type="ECO:0000256" key="1">
    <source>
        <dbReference type="SAM" id="MobiDB-lite"/>
    </source>
</evidence>
<gene>
    <name evidence="4" type="ORF">ACFOLC_12645</name>
</gene>
<dbReference type="Proteomes" id="UP001595740">
    <property type="component" value="Unassembled WGS sequence"/>
</dbReference>
<proteinExistence type="predicted"/>
<comment type="caution">
    <text evidence="4">The sequence shown here is derived from an EMBL/GenBank/DDBJ whole genome shotgun (WGS) entry which is preliminary data.</text>
</comment>
<reference evidence="5" key="1">
    <citation type="journal article" date="2019" name="Int. J. Syst. Evol. Microbiol.">
        <title>The Global Catalogue of Microorganisms (GCM) 10K type strain sequencing project: providing services to taxonomists for standard genome sequencing and annotation.</title>
        <authorList>
            <consortium name="The Broad Institute Genomics Platform"/>
            <consortium name="The Broad Institute Genome Sequencing Center for Infectious Disease"/>
            <person name="Wu L."/>
            <person name="Ma J."/>
        </authorList>
    </citation>
    <scope>NUCLEOTIDE SEQUENCE [LARGE SCALE GENOMIC DNA]</scope>
    <source>
        <strain evidence="5">KCTC 42875</strain>
    </source>
</reference>
<dbReference type="Gene3D" id="2.40.50.230">
    <property type="entry name" value="Gp5 N-terminal domain"/>
    <property type="match status" value="1"/>
</dbReference>
<sequence length="327" mass="33997">MPADTALVPLARPKPLAPGAQTARVVGLPDAANTASRDHQVRIQFAWQRGTAPHTGGLDDAGSSSHPDGHAPGDHTCGTWVRVAEWLAGPNWGSHALPRIGAEVLVEFLHADIDQPVVSGQLFNGDVAPPFALSDASNHLGTLSGLHTQSLDGSGTQQWLVDDAPGQLRQRLHTSLADSRLELGYLIDHHNGQRGALRGQGFDLATLGWANLQAGQGVLLSASARANAASTQFDVAEAVSQMRGAEQTAQALSDAAGQHRVMALAANAGQTALIAALDVEHDGRYTGPVNGQAATKPSGGSRNGGTPVERFARPLLFVESPDRIAAA</sequence>
<keyword evidence="5" id="KW-1185">Reference proteome</keyword>
<protein>
    <submittedName>
        <fullName evidence="4">Type VI secretion system Vgr family protein</fullName>
    </submittedName>
</protein>
<evidence type="ECO:0000259" key="2">
    <source>
        <dbReference type="Pfam" id="PF04717"/>
    </source>
</evidence>
<feature type="region of interest" description="Disordered" evidence="1">
    <location>
        <begin position="286"/>
        <end position="308"/>
    </location>
</feature>
<dbReference type="SUPFAM" id="SSF69349">
    <property type="entry name" value="Phage fibre proteins"/>
    <property type="match status" value="1"/>
</dbReference>